<evidence type="ECO:0000313" key="5">
    <source>
        <dbReference type="Proteomes" id="UP000177682"/>
    </source>
</evidence>
<comment type="caution">
    <text evidence="4">The sequence shown here is derived from an EMBL/GenBank/DDBJ whole genome shotgun (WGS) entry which is preliminary data.</text>
</comment>
<dbReference type="AlphaFoldDB" id="A0A1F5PKK9"/>
<evidence type="ECO:0000256" key="1">
    <source>
        <dbReference type="ARBA" id="ARBA00022553"/>
    </source>
</evidence>
<dbReference type="PANTHER" id="PTHR44591">
    <property type="entry name" value="STRESS RESPONSE REGULATOR PROTEIN 1"/>
    <property type="match status" value="1"/>
</dbReference>
<evidence type="ECO:0000259" key="3">
    <source>
        <dbReference type="PROSITE" id="PS50110"/>
    </source>
</evidence>
<evidence type="ECO:0000313" key="4">
    <source>
        <dbReference type="EMBL" id="OGE90399.1"/>
    </source>
</evidence>
<feature type="modified residue" description="4-aspartylphosphate" evidence="2">
    <location>
        <position position="51"/>
    </location>
</feature>
<dbReference type="Proteomes" id="UP000177682">
    <property type="component" value="Unassembled WGS sequence"/>
</dbReference>
<protein>
    <recommendedName>
        <fullName evidence="3">Response regulatory domain-containing protein</fullName>
    </recommendedName>
</protein>
<gene>
    <name evidence="4" type="ORF">A3E29_04945</name>
</gene>
<dbReference type="PROSITE" id="PS50110">
    <property type="entry name" value="RESPONSE_REGULATORY"/>
    <property type="match status" value="1"/>
</dbReference>
<dbReference type="PANTHER" id="PTHR44591:SF23">
    <property type="entry name" value="CHEY SUBFAMILY"/>
    <property type="match status" value="1"/>
</dbReference>
<proteinExistence type="predicted"/>
<dbReference type="EMBL" id="MFEY01000007">
    <property type="protein sequence ID" value="OGE90399.1"/>
    <property type="molecule type" value="Genomic_DNA"/>
</dbReference>
<dbReference type="Gene3D" id="3.40.50.2300">
    <property type="match status" value="1"/>
</dbReference>
<reference evidence="4 5" key="1">
    <citation type="journal article" date="2016" name="Nat. Commun.">
        <title>Thousands of microbial genomes shed light on interconnected biogeochemical processes in an aquifer system.</title>
        <authorList>
            <person name="Anantharaman K."/>
            <person name="Brown C.T."/>
            <person name="Hug L.A."/>
            <person name="Sharon I."/>
            <person name="Castelle C.J."/>
            <person name="Probst A.J."/>
            <person name="Thomas B.C."/>
            <person name="Singh A."/>
            <person name="Wilkins M.J."/>
            <person name="Karaoz U."/>
            <person name="Brodie E.L."/>
            <person name="Williams K.H."/>
            <person name="Hubbard S.S."/>
            <person name="Banfield J.F."/>
        </authorList>
    </citation>
    <scope>NUCLEOTIDE SEQUENCE [LARGE SCALE GENOMIC DNA]</scope>
</reference>
<dbReference type="InterPro" id="IPR011006">
    <property type="entry name" value="CheY-like_superfamily"/>
</dbReference>
<accession>A0A1F5PKK9</accession>
<sequence>MTILIVDNDRAIRYMLERMLTEIGHQVRVAVSVEAGRQEYAAGSFDWVISDNSCPHLHAGRDWLRQLRRDQPEQKVLLISGRRPADLGDIAFLQKPFTLDALQAKLRAVTQ</sequence>
<feature type="domain" description="Response regulatory" evidence="3">
    <location>
        <begin position="2"/>
        <end position="110"/>
    </location>
</feature>
<keyword evidence="1 2" id="KW-0597">Phosphoprotein</keyword>
<organism evidence="4 5">
    <name type="scientific">Candidatus Doudnabacteria bacterium RIFCSPHIGHO2_12_FULL_48_16</name>
    <dbReference type="NCBI Taxonomy" id="1817838"/>
    <lineage>
        <taxon>Bacteria</taxon>
        <taxon>Candidatus Doudnaibacteriota</taxon>
    </lineage>
</organism>
<name>A0A1F5PKK9_9BACT</name>
<dbReference type="CDD" id="cd00156">
    <property type="entry name" value="REC"/>
    <property type="match status" value="1"/>
</dbReference>
<dbReference type="SMART" id="SM00448">
    <property type="entry name" value="REC"/>
    <property type="match status" value="1"/>
</dbReference>
<dbReference type="InterPro" id="IPR050595">
    <property type="entry name" value="Bact_response_regulator"/>
</dbReference>
<evidence type="ECO:0000256" key="2">
    <source>
        <dbReference type="PROSITE-ProRule" id="PRU00169"/>
    </source>
</evidence>
<dbReference type="InterPro" id="IPR001789">
    <property type="entry name" value="Sig_transdc_resp-reg_receiver"/>
</dbReference>
<dbReference type="Pfam" id="PF00072">
    <property type="entry name" value="Response_reg"/>
    <property type="match status" value="1"/>
</dbReference>
<dbReference type="SUPFAM" id="SSF52172">
    <property type="entry name" value="CheY-like"/>
    <property type="match status" value="1"/>
</dbReference>
<dbReference type="GO" id="GO:0000160">
    <property type="term" value="P:phosphorelay signal transduction system"/>
    <property type="evidence" value="ECO:0007669"/>
    <property type="project" value="InterPro"/>
</dbReference>